<evidence type="ECO:0000256" key="1">
    <source>
        <dbReference type="SAM" id="Phobius"/>
    </source>
</evidence>
<accession>A0A6A8GA03</accession>
<dbReference type="AlphaFoldDB" id="A0A6A8GA03"/>
<dbReference type="Pfam" id="PF23928">
    <property type="entry name" value="DUF7266"/>
    <property type="match status" value="1"/>
</dbReference>
<sequence>MSNRFTQSDRAVSSTVNYIQVLGIATLLISGLVFVAADVVTDQHDRATTEGLTIVGTQLAAELEATDVLVRSAGTDGYVERTVDLPTVSGGSYSVAISGTGPVYNLTLTTTESGHSVTIPFVSNTTVDAPTPVEGETLRLVYNGSSMEVRDD</sequence>
<reference evidence="2 3" key="1">
    <citation type="submission" date="2019-11" db="EMBL/GenBank/DDBJ databases">
        <title>Whole genome sequence of Haloferax sp. MBLA0078.</title>
        <authorList>
            <person name="Seo M.-J."/>
            <person name="Cho E.-S."/>
        </authorList>
    </citation>
    <scope>NUCLEOTIDE SEQUENCE [LARGE SCALE GENOMIC DNA]</scope>
    <source>
        <strain evidence="2 3">MBLA0078</strain>
    </source>
</reference>
<proteinExistence type="predicted"/>
<feature type="transmembrane region" description="Helical" evidence="1">
    <location>
        <begin position="18"/>
        <end position="37"/>
    </location>
</feature>
<protein>
    <submittedName>
        <fullName evidence="2">Uncharacterized protein</fullName>
    </submittedName>
</protein>
<keyword evidence="1" id="KW-1133">Transmembrane helix</keyword>
<keyword evidence="1" id="KW-0472">Membrane</keyword>
<evidence type="ECO:0000313" key="3">
    <source>
        <dbReference type="Proteomes" id="UP000443423"/>
    </source>
</evidence>
<dbReference type="InterPro" id="IPR055690">
    <property type="entry name" value="DUF7266"/>
</dbReference>
<dbReference type="EMBL" id="WKJQ01000002">
    <property type="protein sequence ID" value="MRW98039.1"/>
    <property type="molecule type" value="Genomic_DNA"/>
</dbReference>
<keyword evidence="3" id="KW-1185">Reference proteome</keyword>
<gene>
    <name evidence="2" type="ORF">GJR99_15845</name>
</gene>
<keyword evidence="1" id="KW-0812">Transmembrane</keyword>
<dbReference type="RefSeq" id="WP_151114031.1">
    <property type="nucleotide sequence ID" value="NZ_WKJQ01000002.1"/>
</dbReference>
<dbReference type="Proteomes" id="UP000443423">
    <property type="component" value="Unassembled WGS sequence"/>
</dbReference>
<name>A0A6A8GA03_9EURY</name>
<comment type="caution">
    <text evidence="2">The sequence shown here is derived from an EMBL/GenBank/DDBJ whole genome shotgun (WGS) entry which is preliminary data.</text>
</comment>
<dbReference type="OrthoDB" id="226715at2157"/>
<evidence type="ECO:0000313" key="2">
    <source>
        <dbReference type="EMBL" id="MRW98039.1"/>
    </source>
</evidence>
<organism evidence="2 3">
    <name type="scientific">Haloferax marinum</name>
    <dbReference type="NCBI Taxonomy" id="2666143"/>
    <lineage>
        <taxon>Archaea</taxon>
        <taxon>Methanobacteriati</taxon>
        <taxon>Methanobacteriota</taxon>
        <taxon>Stenosarchaea group</taxon>
        <taxon>Halobacteria</taxon>
        <taxon>Halobacteriales</taxon>
        <taxon>Haloferacaceae</taxon>
        <taxon>Haloferax</taxon>
    </lineage>
</organism>